<dbReference type="EMBL" id="JPGY02000001">
    <property type="protein sequence ID" value="KRU11103.1"/>
    <property type="molecule type" value="Genomic_DNA"/>
</dbReference>
<reference evidence="2 5" key="1">
    <citation type="journal article" date="2015" name="Genome Announc.">
        <title>Complete Genome Sequence of the Nitrogen-Fixing and Solvent-Producing Clostridium pasteurianum DSM 525.</title>
        <authorList>
            <person name="Poehlein A."/>
            <person name="Grosse-Honebrink A."/>
            <person name="Zhang Y."/>
            <person name="Minton N.P."/>
            <person name="Daniel R."/>
        </authorList>
    </citation>
    <scope>NUCLEOTIDE SEQUENCE [LARGE SCALE GENOMIC DNA]</scope>
    <source>
        <strain evidence="2">DSM 525</strain>
        <strain evidence="5">DSM 525 / ATCC 6013</strain>
    </source>
</reference>
<keyword evidence="1" id="KW-0812">Transmembrane</keyword>
<organism evidence="2 5">
    <name type="scientific">Clostridium pasteurianum DSM 525 = ATCC 6013</name>
    <dbReference type="NCBI Taxonomy" id="1262449"/>
    <lineage>
        <taxon>Bacteria</taxon>
        <taxon>Bacillati</taxon>
        <taxon>Bacillota</taxon>
        <taxon>Clostridia</taxon>
        <taxon>Eubacteriales</taxon>
        <taxon>Clostridiaceae</taxon>
        <taxon>Clostridium</taxon>
    </lineage>
</organism>
<dbReference type="eggNOG" id="ENOG50349EZ">
    <property type="taxonomic scope" value="Bacteria"/>
</dbReference>
<reference evidence="3 4" key="3">
    <citation type="journal article" name="Genome Announc.">
        <title>Improved Draft Genome Sequence of Clostridium pasteurianum Strain ATCC 6013 (DSM 525) Using a Hybrid Next-Generation Sequencing Approach.</title>
        <authorList>
            <person name="Pyne M.E."/>
            <person name="Utturkar S."/>
            <person name="Brown S.D."/>
            <person name="Moo-Young M."/>
            <person name="Chung D.A."/>
            <person name="Chou C.P."/>
        </authorList>
    </citation>
    <scope>NUCLEOTIDE SEQUENCE [LARGE SCALE GENOMIC DNA]</scope>
    <source>
        <strain evidence="3 4">ATCC 6013</strain>
    </source>
</reference>
<dbReference type="AlphaFoldDB" id="A0A0H3J4R4"/>
<keyword evidence="1" id="KW-0472">Membrane</keyword>
<dbReference type="PATRIC" id="fig|1262449.3.peg.1281"/>
<evidence type="ECO:0000313" key="4">
    <source>
        <dbReference type="Proteomes" id="UP000028042"/>
    </source>
</evidence>
<feature type="transmembrane region" description="Helical" evidence="1">
    <location>
        <begin position="9"/>
        <end position="30"/>
    </location>
</feature>
<proteinExistence type="predicted"/>
<evidence type="ECO:0000256" key="1">
    <source>
        <dbReference type="SAM" id="Phobius"/>
    </source>
</evidence>
<dbReference type="KEGG" id="cpat:CLPA_c28350"/>
<keyword evidence="5" id="KW-1185">Reference proteome</keyword>
<evidence type="ECO:0000313" key="5">
    <source>
        <dbReference type="Proteomes" id="UP000030905"/>
    </source>
</evidence>
<protein>
    <submittedName>
        <fullName evidence="2">Uncharacterized protein</fullName>
    </submittedName>
</protein>
<dbReference type="KEGG" id="cpae:CPAST_c28350"/>
<sequence>MPKIFFREIISATAIIGGTLIGAICSYLIAKSTTNKSTKVQNEIFNESRKLEANIRKKNTCQYANILQLDICTAIFQSIRSIRNIQSNEVNKYPIYIPVNTQYSKAIAFLTDDFNLKEMSYLYQLYGIIEKINHDIKKLDYKNCRDYDSVRIDYEIFLEKLYGENMEIISKLDIDNGITYEDLIGNNFIKDGYKIVLEKLNKICNSFENK</sequence>
<evidence type="ECO:0000313" key="3">
    <source>
        <dbReference type="EMBL" id="KRU11103.1"/>
    </source>
</evidence>
<gene>
    <name evidence="2" type="ORF">CLPA_c28350</name>
    <name evidence="3" type="ORF">CP6013_00350</name>
</gene>
<name>A0A0H3J4R4_CLOPA</name>
<evidence type="ECO:0000313" key="2">
    <source>
        <dbReference type="EMBL" id="AJA52889.1"/>
    </source>
</evidence>
<keyword evidence="1" id="KW-1133">Transmembrane helix</keyword>
<dbReference type="RefSeq" id="WP_003443033.1">
    <property type="nucleotide sequence ID" value="NZ_ANZB01000003.1"/>
</dbReference>
<reference evidence="3" key="2">
    <citation type="submission" date="2015-10" db="EMBL/GenBank/DDBJ databases">
        <title>Improved Draft Genome Sequence of Clostridium pasteurianum Strain ATCC 6013 (DSM 525) Using a Hybrid Next-Generation Sequencing Approach.</title>
        <authorList>
            <person name="Pyne M.E."/>
            <person name="Utturkar S.M."/>
            <person name="Brown S.D."/>
            <person name="Moo-Young M."/>
            <person name="Chung D.A."/>
            <person name="Chou P.C."/>
        </authorList>
    </citation>
    <scope>NUCLEOTIDE SEQUENCE</scope>
    <source>
        <strain evidence="3">ATCC 6013</strain>
    </source>
</reference>
<dbReference type="EMBL" id="CP009268">
    <property type="protein sequence ID" value="AJA52889.1"/>
    <property type="molecule type" value="Genomic_DNA"/>
</dbReference>
<dbReference type="Proteomes" id="UP000028042">
    <property type="component" value="Unassembled WGS sequence"/>
</dbReference>
<dbReference type="GeneID" id="93074958"/>
<accession>A0A0H3J4R4</accession>
<dbReference type="Proteomes" id="UP000030905">
    <property type="component" value="Chromosome"/>
</dbReference>